<dbReference type="Proteomes" id="UP001150830">
    <property type="component" value="Unassembled WGS sequence"/>
</dbReference>
<comment type="caution">
    <text evidence="1">The sequence shown here is derived from an EMBL/GenBank/DDBJ whole genome shotgun (WGS) entry which is preliminary data.</text>
</comment>
<sequence length="108" mass="12292">MSMKLERARKSIKELNCRFHNLEFSPDGIYRELEKLGVDIQGSILIEIFPDSGDTYVGKMIDQDGKLLAFDIDCSDPKFSAVIQIPFPKLTPWDIVSVGVELHEELYS</sequence>
<organism evidence="1 2">
    <name type="scientific">Parathalassolituus penaei</name>
    <dbReference type="NCBI Taxonomy" id="2997323"/>
    <lineage>
        <taxon>Bacteria</taxon>
        <taxon>Pseudomonadati</taxon>
        <taxon>Pseudomonadota</taxon>
        <taxon>Gammaproteobacteria</taxon>
        <taxon>Oceanospirillales</taxon>
        <taxon>Oceanospirillaceae</taxon>
        <taxon>Parathalassolituus</taxon>
    </lineage>
</organism>
<name>A0A9X3EAR6_9GAMM</name>
<evidence type="ECO:0000313" key="2">
    <source>
        <dbReference type="Proteomes" id="UP001150830"/>
    </source>
</evidence>
<protein>
    <submittedName>
        <fullName evidence="1">Uncharacterized protein</fullName>
    </submittedName>
</protein>
<gene>
    <name evidence="1" type="ORF">OUO13_02685</name>
</gene>
<proteinExistence type="predicted"/>
<dbReference type="AlphaFoldDB" id="A0A9X3EAR6"/>
<keyword evidence="2" id="KW-1185">Reference proteome</keyword>
<evidence type="ECO:0000313" key="1">
    <source>
        <dbReference type="EMBL" id="MCY0964083.1"/>
    </source>
</evidence>
<dbReference type="RefSeq" id="WP_283172301.1">
    <property type="nucleotide sequence ID" value="NZ_JAPNOA010000009.1"/>
</dbReference>
<dbReference type="EMBL" id="JAPNOA010000009">
    <property type="protein sequence ID" value="MCY0964083.1"/>
    <property type="molecule type" value="Genomic_DNA"/>
</dbReference>
<accession>A0A9X3EAR6</accession>
<reference evidence="1" key="1">
    <citation type="submission" date="2022-11" db="EMBL/GenBank/DDBJ databases">
        <title>Parathalassolutuus dongxingensis gen. nov., sp. nov., a novel member of family Oceanospirillaceae isolated from a coastal shrimp pond in Guangxi, China.</title>
        <authorList>
            <person name="Chen H."/>
        </authorList>
    </citation>
    <scope>NUCLEOTIDE SEQUENCE</scope>
    <source>
        <strain evidence="1">G-43</strain>
    </source>
</reference>